<dbReference type="InterPro" id="IPR013328">
    <property type="entry name" value="6PGD_dom2"/>
</dbReference>
<comment type="similarity">
    <text evidence="1">Belongs to the NAD-dependent glycerol-3-phosphate dehydrogenase family.</text>
</comment>
<dbReference type="EC" id="1.1.1.94" evidence="6"/>
<dbReference type="GO" id="GO:0005975">
    <property type="term" value="P:carbohydrate metabolic process"/>
    <property type="evidence" value="ECO:0007669"/>
    <property type="project" value="InterPro"/>
</dbReference>
<dbReference type="NCBIfam" id="NF000942">
    <property type="entry name" value="PRK00094.1-4"/>
    <property type="match status" value="1"/>
</dbReference>
<dbReference type="PRINTS" id="PR00077">
    <property type="entry name" value="GPDHDRGNASE"/>
</dbReference>
<dbReference type="GO" id="GO:0005829">
    <property type="term" value="C:cytosol"/>
    <property type="evidence" value="ECO:0007669"/>
    <property type="project" value="TreeGrafter"/>
</dbReference>
<feature type="domain" description="Glycerol-3-phosphate dehydrogenase NAD-dependent N-terminal" evidence="4">
    <location>
        <begin position="2"/>
        <end position="156"/>
    </location>
</feature>
<dbReference type="InterPro" id="IPR006168">
    <property type="entry name" value="G3P_DH_NAD-dep"/>
</dbReference>
<name>A0A1J5TBK4_9ZZZZ</name>
<dbReference type="InterPro" id="IPR011128">
    <property type="entry name" value="G3P_DH_NAD-dep_N"/>
</dbReference>
<dbReference type="HAMAP" id="MF_00394">
    <property type="entry name" value="NAD_Glyc3P_dehydrog"/>
    <property type="match status" value="1"/>
</dbReference>
<dbReference type="InterPro" id="IPR008927">
    <property type="entry name" value="6-PGluconate_DH-like_C_sf"/>
</dbReference>
<keyword evidence="2 6" id="KW-0560">Oxidoreductase</keyword>
<proteinExistence type="inferred from homology"/>
<dbReference type="PIRSF" id="PIRSF000114">
    <property type="entry name" value="Glycerol-3-P_dh"/>
    <property type="match status" value="1"/>
</dbReference>
<dbReference type="InterPro" id="IPR036291">
    <property type="entry name" value="NAD(P)-bd_dom_sf"/>
</dbReference>
<dbReference type="NCBIfam" id="NF000940">
    <property type="entry name" value="PRK00094.1-2"/>
    <property type="match status" value="1"/>
</dbReference>
<comment type="caution">
    <text evidence="6">The sequence shown here is derived from an EMBL/GenBank/DDBJ whole genome shotgun (WGS) entry which is preliminary data.</text>
</comment>
<dbReference type="GO" id="GO:0046168">
    <property type="term" value="P:glycerol-3-phosphate catabolic process"/>
    <property type="evidence" value="ECO:0007669"/>
    <property type="project" value="InterPro"/>
</dbReference>
<dbReference type="FunFam" id="1.10.1040.10:FF:000001">
    <property type="entry name" value="Glycerol-3-phosphate dehydrogenase [NAD(P)+]"/>
    <property type="match status" value="1"/>
</dbReference>
<evidence type="ECO:0000259" key="5">
    <source>
        <dbReference type="Pfam" id="PF07479"/>
    </source>
</evidence>
<evidence type="ECO:0000313" key="6">
    <source>
        <dbReference type="EMBL" id="OIR18241.1"/>
    </source>
</evidence>
<dbReference type="Gene3D" id="3.40.50.720">
    <property type="entry name" value="NAD(P)-binding Rossmann-like Domain"/>
    <property type="match status" value="1"/>
</dbReference>
<dbReference type="FunFam" id="3.40.50.720:FF:000019">
    <property type="entry name" value="Glycerol-3-phosphate dehydrogenase [NAD(P)+]"/>
    <property type="match status" value="1"/>
</dbReference>
<dbReference type="SUPFAM" id="SSF51735">
    <property type="entry name" value="NAD(P)-binding Rossmann-fold domains"/>
    <property type="match status" value="1"/>
</dbReference>
<organism evidence="6">
    <name type="scientific">mine drainage metagenome</name>
    <dbReference type="NCBI Taxonomy" id="410659"/>
    <lineage>
        <taxon>unclassified sequences</taxon>
        <taxon>metagenomes</taxon>
        <taxon>ecological metagenomes</taxon>
    </lineage>
</organism>
<dbReference type="Gene3D" id="1.10.1040.10">
    <property type="entry name" value="N-(1-d-carboxylethyl)-l-norvaline Dehydrogenase, domain 2"/>
    <property type="match status" value="1"/>
</dbReference>
<accession>A0A1J5TBK4</accession>
<dbReference type="Pfam" id="PF01210">
    <property type="entry name" value="NAD_Gly3P_dh_N"/>
    <property type="match status" value="1"/>
</dbReference>
<dbReference type="PANTHER" id="PTHR11728:SF1">
    <property type="entry name" value="GLYCEROL-3-PHOSPHATE DEHYDROGENASE [NAD(+)] 2, CHLOROPLASTIC"/>
    <property type="match status" value="1"/>
</dbReference>
<dbReference type="PANTHER" id="PTHR11728">
    <property type="entry name" value="GLYCEROL-3-PHOSPHATE DEHYDROGENASE"/>
    <property type="match status" value="1"/>
</dbReference>
<dbReference type="AlphaFoldDB" id="A0A1J5TBK4"/>
<gene>
    <name evidence="6" type="primary">gpsA_3</name>
    <name evidence="6" type="ORF">GALL_15690</name>
</gene>
<dbReference type="GO" id="GO:0051287">
    <property type="term" value="F:NAD binding"/>
    <property type="evidence" value="ECO:0007669"/>
    <property type="project" value="InterPro"/>
</dbReference>
<dbReference type="PROSITE" id="PS00957">
    <property type="entry name" value="NAD_G3PDH"/>
    <property type="match status" value="1"/>
</dbReference>
<dbReference type="Pfam" id="PF07479">
    <property type="entry name" value="NAD_Gly3P_dh_C"/>
    <property type="match status" value="1"/>
</dbReference>
<keyword evidence="3" id="KW-0520">NAD</keyword>
<reference evidence="6" key="1">
    <citation type="submission" date="2016-10" db="EMBL/GenBank/DDBJ databases">
        <title>Sequence of Gallionella enrichment culture.</title>
        <authorList>
            <person name="Poehlein A."/>
            <person name="Muehling M."/>
            <person name="Daniel R."/>
        </authorList>
    </citation>
    <scope>NUCLEOTIDE SEQUENCE</scope>
</reference>
<dbReference type="InterPro" id="IPR006109">
    <property type="entry name" value="G3P_DH_NAD-dep_C"/>
</dbReference>
<dbReference type="SUPFAM" id="SSF48179">
    <property type="entry name" value="6-phosphogluconate dehydrogenase C-terminal domain-like"/>
    <property type="match status" value="1"/>
</dbReference>
<dbReference type="EMBL" id="MLJW01000003">
    <property type="protein sequence ID" value="OIR18241.1"/>
    <property type="molecule type" value="Genomic_DNA"/>
</dbReference>
<feature type="domain" description="Glycerol-3-phosphate dehydrogenase NAD-dependent C-terminal" evidence="5">
    <location>
        <begin position="176"/>
        <end position="317"/>
    </location>
</feature>
<evidence type="ECO:0000259" key="4">
    <source>
        <dbReference type="Pfam" id="PF01210"/>
    </source>
</evidence>
<evidence type="ECO:0000256" key="1">
    <source>
        <dbReference type="ARBA" id="ARBA00011009"/>
    </source>
</evidence>
<evidence type="ECO:0000256" key="3">
    <source>
        <dbReference type="ARBA" id="ARBA00023027"/>
    </source>
</evidence>
<evidence type="ECO:0000256" key="2">
    <source>
        <dbReference type="ARBA" id="ARBA00023002"/>
    </source>
</evidence>
<protein>
    <submittedName>
        <fullName evidence="6">Glycerol-3-phosphate dehydrogenase</fullName>
        <ecNumber evidence="6">1.1.1.94</ecNumber>
    </submittedName>
</protein>
<dbReference type="GO" id="GO:0047952">
    <property type="term" value="F:glycerol-3-phosphate dehydrogenase [NAD(P)+] activity"/>
    <property type="evidence" value="ECO:0007669"/>
    <property type="project" value="UniProtKB-EC"/>
</dbReference>
<sequence length="330" mass="34944">MKVAVLGSGAWGTALAVSFAPRHQVTLWARDVERIEAMRGSRQNQRYLPDVTLPVELKLCSDLEEALAGVQLIIVAVPVAALRSTLQQIAKLTVPVAVIWVCKGFESGTSQLPHQIVSDTLPASFPRGVLSGPSFAQEVARSLPTALTLASVDGEFAQTTAKALHHSRLRIYSSTDVVGVEIGGAIKNVLAIAAGICDGMHMGLNARAALLTRGLAEMTRLGLQMGGHAETLGGLSGVGDLILTCTGDLSRNRQVGMLLAQGKSLATILDELGHVAEGVYTAREVHRIAAQHGVEMPICEAVYRVLYEDLAVDKAVEALLSRQPGSEFMG</sequence>